<sequence length="252" mass="28911">MGGRDMFRINGKIVTVLFCMAMVLLLCLSLYGKFSKTIYYVIPVMLLLFCIVWFIETFKFRKFGGAFTFQYLPNPNPGITLLKSLEESGYTVKDISYIKMMCYDLSSNYIRDFIHTLTEKNSLVTIDLCGYGTKFKVNGSVNFLQTKMPLEEHINIIGMKDGKTSIWYEPVHTIYNGKDSLPEGAFYSLNNISREKAESLFEKMCKHKEESRLTIFKTAYNVVKSSLLYPSETTFISPITGNIIRVTKDKHA</sequence>
<organism evidence="2 3">
    <name type="scientific">Candidatus Magnetobacterium bavaricum</name>
    <dbReference type="NCBI Taxonomy" id="29290"/>
    <lineage>
        <taxon>Bacteria</taxon>
        <taxon>Pseudomonadati</taxon>
        <taxon>Nitrospirota</taxon>
        <taxon>Thermodesulfovibrionia</taxon>
        <taxon>Thermodesulfovibrionales</taxon>
        <taxon>Candidatus Magnetobacteriaceae</taxon>
        <taxon>Candidatus Magnetobacterium</taxon>
    </lineage>
</organism>
<dbReference type="Proteomes" id="UP000033423">
    <property type="component" value="Unassembled WGS sequence"/>
</dbReference>
<feature type="transmembrane region" description="Helical" evidence="1">
    <location>
        <begin position="37"/>
        <end position="55"/>
    </location>
</feature>
<evidence type="ECO:0000313" key="2">
    <source>
        <dbReference type="EMBL" id="KJU85021.1"/>
    </source>
</evidence>
<dbReference type="EMBL" id="LACI01001191">
    <property type="protein sequence ID" value="KJU85021.1"/>
    <property type="molecule type" value="Genomic_DNA"/>
</dbReference>
<proteinExistence type="predicted"/>
<reference evidence="2 3" key="1">
    <citation type="submission" date="2015-02" db="EMBL/GenBank/DDBJ databases">
        <title>Single-cell genomics of uncultivated deep-branching MTB reveals a conserved set of magnetosome genes.</title>
        <authorList>
            <person name="Kolinko S."/>
            <person name="Richter M."/>
            <person name="Glockner F.O."/>
            <person name="Brachmann A."/>
            <person name="Schuler D."/>
        </authorList>
    </citation>
    <scope>NUCLEOTIDE SEQUENCE [LARGE SCALE GENOMIC DNA]</scope>
    <source>
        <strain evidence="2">TM-1</strain>
    </source>
</reference>
<keyword evidence="1" id="KW-1133">Transmembrane helix</keyword>
<evidence type="ECO:0000256" key="1">
    <source>
        <dbReference type="SAM" id="Phobius"/>
    </source>
</evidence>
<protein>
    <submittedName>
        <fullName evidence="2">Membrane protein</fullName>
    </submittedName>
</protein>
<comment type="caution">
    <text evidence="2">The sequence shown here is derived from an EMBL/GenBank/DDBJ whole genome shotgun (WGS) entry which is preliminary data.</text>
</comment>
<keyword evidence="1" id="KW-0472">Membrane</keyword>
<keyword evidence="3" id="KW-1185">Reference proteome</keyword>
<evidence type="ECO:0000313" key="3">
    <source>
        <dbReference type="Proteomes" id="UP000033423"/>
    </source>
</evidence>
<feature type="transmembrane region" description="Helical" evidence="1">
    <location>
        <begin position="12"/>
        <end position="31"/>
    </location>
</feature>
<gene>
    <name evidence="2" type="ORF">MBAV_002787</name>
</gene>
<dbReference type="AlphaFoldDB" id="A0A0F3GT37"/>
<keyword evidence="1" id="KW-0812">Transmembrane</keyword>
<name>A0A0F3GT37_9BACT</name>
<accession>A0A0F3GT37</accession>